<dbReference type="PANTHER" id="PTHR43191:SF2">
    <property type="entry name" value="RRNA METHYLTRANSFERASE 3, MITOCHONDRIAL"/>
    <property type="match status" value="1"/>
</dbReference>
<evidence type="ECO:0000256" key="3">
    <source>
        <dbReference type="ARBA" id="ARBA00022679"/>
    </source>
</evidence>
<dbReference type="SUPFAM" id="SSF55315">
    <property type="entry name" value="L30e-like"/>
    <property type="match status" value="1"/>
</dbReference>
<organism evidence="6 7">
    <name type="scientific">Aquipuribacter hungaricus</name>
    <dbReference type="NCBI Taxonomy" id="545624"/>
    <lineage>
        <taxon>Bacteria</taxon>
        <taxon>Bacillati</taxon>
        <taxon>Actinomycetota</taxon>
        <taxon>Actinomycetes</taxon>
        <taxon>Micrococcales</taxon>
        <taxon>Intrasporangiaceae</taxon>
        <taxon>Aquipuribacter</taxon>
    </lineage>
</organism>
<evidence type="ECO:0000256" key="2">
    <source>
        <dbReference type="ARBA" id="ARBA00022603"/>
    </source>
</evidence>
<feature type="domain" description="tRNA/rRNA methyltransferase SpoU type" evidence="4">
    <location>
        <begin position="111"/>
        <end position="259"/>
    </location>
</feature>
<dbReference type="InterPro" id="IPR051259">
    <property type="entry name" value="rRNA_Methyltransferase"/>
</dbReference>
<keyword evidence="2 6" id="KW-0489">Methyltransferase</keyword>
<protein>
    <submittedName>
        <fullName evidence="6">TrmH family RNA methyltransferase</fullName>
    </submittedName>
</protein>
<keyword evidence="3" id="KW-0808">Transferase</keyword>
<comment type="similarity">
    <text evidence="1">Belongs to the class IV-like SAM-binding methyltransferase superfamily. RNA methyltransferase TrmH family.</text>
</comment>
<dbReference type="GO" id="GO:0008168">
    <property type="term" value="F:methyltransferase activity"/>
    <property type="evidence" value="ECO:0007669"/>
    <property type="project" value="UniProtKB-KW"/>
</dbReference>
<sequence length="274" mass="27775">MKQVARLSGRPVRASRGRFLVEGHGPVTELLAAVADPGSRVGVVVDALYTGPDADPAYARAAAAARVEVRTASAEVMAAMADAVTPQPVLAVAHSVDVGLQQVLDGRPRTLVVLAQVRDPGNAGTVVRAADASGADAVVLTTGSVDVHAPKVVRSTAGSLFHVPVVTGVPLDDVLAACRAAGVRTLATAADGETDLDALQDEAATGRGALTEPHAWVMGNEAWGLPAADAARADHRVSIPILGAAESLNLAMAATVCLYASARARRAAAGQDRA</sequence>
<evidence type="ECO:0000313" key="7">
    <source>
        <dbReference type="Proteomes" id="UP001595685"/>
    </source>
</evidence>
<dbReference type="InterPro" id="IPR053888">
    <property type="entry name" value="MRM3-like_sub_bind"/>
</dbReference>
<evidence type="ECO:0000256" key="1">
    <source>
        <dbReference type="ARBA" id="ARBA00007228"/>
    </source>
</evidence>
<dbReference type="EMBL" id="JBHRWW010000020">
    <property type="protein sequence ID" value="MFC3690297.1"/>
    <property type="molecule type" value="Genomic_DNA"/>
</dbReference>
<feature type="domain" description="MRM3-like substrate binding" evidence="5">
    <location>
        <begin position="2"/>
        <end position="91"/>
    </location>
</feature>
<dbReference type="CDD" id="cd18095">
    <property type="entry name" value="SpoU-like_rRNA-MTase"/>
    <property type="match status" value="1"/>
</dbReference>
<dbReference type="Pfam" id="PF00588">
    <property type="entry name" value="SpoU_methylase"/>
    <property type="match status" value="1"/>
</dbReference>
<dbReference type="SUPFAM" id="SSF75217">
    <property type="entry name" value="alpha/beta knot"/>
    <property type="match status" value="1"/>
</dbReference>
<dbReference type="GO" id="GO:0032259">
    <property type="term" value="P:methylation"/>
    <property type="evidence" value="ECO:0007669"/>
    <property type="project" value="UniProtKB-KW"/>
</dbReference>
<dbReference type="InterPro" id="IPR001537">
    <property type="entry name" value="SpoU_MeTrfase"/>
</dbReference>
<name>A0ABV7WMP8_9MICO</name>
<evidence type="ECO:0000313" key="6">
    <source>
        <dbReference type="EMBL" id="MFC3690297.1"/>
    </source>
</evidence>
<dbReference type="InterPro" id="IPR029028">
    <property type="entry name" value="Alpha/beta_knot_MTases"/>
</dbReference>
<dbReference type="InterPro" id="IPR029026">
    <property type="entry name" value="tRNA_m1G_MTases_N"/>
</dbReference>
<gene>
    <name evidence="6" type="ORF">ACFOLH_18270</name>
</gene>
<dbReference type="RefSeq" id="WP_376984284.1">
    <property type="nucleotide sequence ID" value="NZ_JBBEOI010000100.1"/>
</dbReference>
<dbReference type="PANTHER" id="PTHR43191">
    <property type="entry name" value="RRNA METHYLTRANSFERASE 3"/>
    <property type="match status" value="1"/>
</dbReference>
<dbReference type="InterPro" id="IPR029064">
    <property type="entry name" value="Ribosomal_eL30-like_sf"/>
</dbReference>
<dbReference type="Gene3D" id="3.40.1280.10">
    <property type="match status" value="1"/>
</dbReference>
<dbReference type="Gene3D" id="3.30.1330.30">
    <property type="match status" value="1"/>
</dbReference>
<dbReference type="Proteomes" id="UP001595685">
    <property type="component" value="Unassembled WGS sequence"/>
</dbReference>
<evidence type="ECO:0000259" key="4">
    <source>
        <dbReference type="Pfam" id="PF00588"/>
    </source>
</evidence>
<evidence type="ECO:0000259" key="5">
    <source>
        <dbReference type="Pfam" id="PF22435"/>
    </source>
</evidence>
<proteinExistence type="inferred from homology"/>
<reference evidence="7" key="1">
    <citation type="journal article" date="2019" name="Int. J. Syst. Evol. Microbiol.">
        <title>The Global Catalogue of Microorganisms (GCM) 10K type strain sequencing project: providing services to taxonomists for standard genome sequencing and annotation.</title>
        <authorList>
            <consortium name="The Broad Institute Genomics Platform"/>
            <consortium name="The Broad Institute Genome Sequencing Center for Infectious Disease"/>
            <person name="Wu L."/>
            <person name="Ma J."/>
        </authorList>
    </citation>
    <scope>NUCLEOTIDE SEQUENCE [LARGE SCALE GENOMIC DNA]</scope>
    <source>
        <strain evidence="7">NCAIM B.02333</strain>
    </source>
</reference>
<comment type="caution">
    <text evidence="6">The sequence shown here is derived from an EMBL/GenBank/DDBJ whole genome shotgun (WGS) entry which is preliminary data.</text>
</comment>
<accession>A0ABV7WMP8</accession>
<dbReference type="Pfam" id="PF22435">
    <property type="entry name" value="MRM3-like_sub_bind"/>
    <property type="match status" value="1"/>
</dbReference>
<keyword evidence="7" id="KW-1185">Reference proteome</keyword>